<evidence type="ECO:0000256" key="17">
    <source>
        <dbReference type="ARBA" id="ARBA00044903"/>
    </source>
</evidence>
<evidence type="ECO:0000256" key="20">
    <source>
        <dbReference type="ARBA" id="ARBA00044924"/>
    </source>
</evidence>
<comment type="function">
    <text evidence="23">Lysosomal dipeptide uniporter that selectively exports lysine, arginine or histidine-containing dipeptides with a net positive charge from the lysosome lumen into the cytosol. Could play a role in a specific type of protein O-glycosylation indirectly regulating macrophages migration and tissue invasion. Also essential for liver homeostasis.</text>
</comment>
<feature type="transmembrane region" description="Helical" evidence="25">
    <location>
        <begin position="147"/>
        <end position="167"/>
    </location>
</feature>
<evidence type="ECO:0000256" key="15">
    <source>
        <dbReference type="ARBA" id="ARBA00044899"/>
    </source>
</evidence>
<comment type="catalytic activity">
    <reaction evidence="18">
        <text>L-histidyl-L-alpha-amino acid(out) = L-histidyl-L-alpha-amino acid(in)</text>
        <dbReference type="Rhea" id="RHEA:79379"/>
        <dbReference type="ChEBI" id="CHEBI:229964"/>
    </reaction>
</comment>
<reference evidence="27" key="1">
    <citation type="submission" date="2023-06" db="EMBL/GenBank/DDBJ databases">
        <authorList>
            <person name="Zeman M."/>
            <person name="Kubasova T."/>
            <person name="Jahodarova E."/>
            <person name="Nykrynova M."/>
            <person name="Rychlik I."/>
        </authorList>
    </citation>
    <scope>NUCLEOTIDE SEQUENCE</scope>
    <source>
        <strain evidence="27">ET15</strain>
        <strain evidence="26">ET37</strain>
    </source>
</reference>
<evidence type="ECO:0000256" key="4">
    <source>
        <dbReference type="ARBA" id="ARBA00022692"/>
    </source>
</evidence>
<comment type="catalytic activity">
    <reaction evidence="17">
        <text>L-arginyl-glycine(out) = L-arginyl-glycine(in)</text>
        <dbReference type="Rhea" id="RHEA:79391"/>
        <dbReference type="ChEBI" id="CHEBI:229955"/>
    </reaction>
</comment>
<feature type="transmembrane region" description="Helical" evidence="25">
    <location>
        <begin position="394"/>
        <end position="415"/>
    </location>
</feature>
<dbReference type="Gene3D" id="1.20.1250.20">
    <property type="entry name" value="MFS general substrate transporter like domains"/>
    <property type="match status" value="2"/>
</dbReference>
<evidence type="ECO:0000256" key="25">
    <source>
        <dbReference type="SAM" id="Phobius"/>
    </source>
</evidence>
<dbReference type="Pfam" id="PF07690">
    <property type="entry name" value="MFS_1"/>
    <property type="match status" value="1"/>
</dbReference>
<keyword evidence="3" id="KW-0813">Transport</keyword>
<comment type="catalytic activity">
    <reaction evidence="19">
        <text>L-alanyl-L-lysine(out) = L-alanyl-L-lysine(in)</text>
        <dbReference type="Rhea" id="RHEA:79415"/>
        <dbReference type="ChEBI" id="CHEBI:192470"/>
    </reaction>
</comment>
<feature type="transmembrane region" description="Helical" evidence="25">
    <location>
        <begin position="63"/>
        <end position="79"/>
    </location>
</feature>
<comment type="catalytic activity">
    <reaction evidence="11">
        <text>L-alpha-aminoacyl-L-histidine(out) = L-alpha-aminoacyl-L-histidine(in)</text>
        <dbReference type="Rhea" id="RHEA:79375"/>
        <dbReference type="ChEBI" id="CHEBI:229967"/>
    </reaction>
</comment>
<feature type="transmembrane region" description="Helical" evidence="25">
    <location>
        <begin position="86"/>
        <end position="106"/>
    </location>
</feature>
<evidence type="ECO:0000256" key="22">
    <source>
        <dbReference type="ARBA" id="ARBA00045018"/>
    </source>
</evidence>
<comment type="catalytic activity">
    <reaction evidence="10">
        <text>L-alpha-aminoacyl-L-arginine(out) = L-alpha-aminoacyl-L-arginine(in)</text>
        <dbReference type="Rhea" id="RHEA:79367"/>
        <dbReference type="ChEBI" id="CHEBI:229968"/>
    </reaction>
</comment>
<evidence type="ECO:0000256" key="3">
    <source>
        <dbReference type="ARBA" id="ARBA00022448"/>
    </source>
</evidence>
<feature type="transmembrane region" description="Helical" evidence="25">
    <location>
        <begin position="367"/>
        <end position="387"/>
    </location>
</feature>
<evidence type="ECO:0000256" key="12">
    <source>
        <dbReference type="ARBA" id="ARBA00044891"/>
    </source>
</evidence>
<comment type="catalytic activity">
    <reaction evidence="20">
        <text>L-lysyl-glycine(out) = L-lysyl-glycine(in)</text>
        <dbReference type="Rhea" id="RHEA:79407"/>
        <dbReference type="ChEBI" id="CHEBI:191202"/>
    </reaction>
</comment>
<evidence type="ECO:0000256" key="16">
    <source>
        <dbReference type="ARBA" id="ARBA00044900"/>
    </source>
</evidence>
<dbReference type="Proteomes" id="UP001167831">
    <property type="component" value="Unassembled WGS sequence"/>
</dbReference>
<feature type="transmembrane region" description="Helical" evidence="25">
    <location>
        <begin position="268"/>
        <end position="287"/>
    </location>
</feature>
<dbReference type="GO" id="GO:0005765">
    <property type="term" value="C:lysosomal membrane"/>
    <property type="evidence" value="ECO:0007669"/>
    <property type="project" value="UniProtKB-SubCell"/>
</dbReference>
<keyword evidence="5 25" id="KW-1133">Transmembrane helix</keyword>
<reference evidence="27" key="2">
    <citation type="submission" date="2023-08" db="EMBL/GenBank/DDBJ databases">
        <title>Identification and characterization of horizontal gene transfer across gut microbiota members of farm animals based on homology search.</title>
        <authorList>
            <person name="Schwarzerova J."/>
            <person name="Nykrynova M."/>
            <person name="Jureckova K."/>
            <person name="Cejkova D."/>
            <person name="Rychlik I."/>
        </authorList>
    </citation>
    <scope>NUCLEOTIDE SEQUENCE</scope>
    <source>
        <strain evidence="27">ET15</strain>
        <strain evidence="26">ET37</strain>
    </source>
</reference>
<comment type="catalytic activity">
    <reaction evidence="8">
        <text>L-lysyl-L-alanine(out) = L-lysyl-L-alanine(in)</text>
        <dbReference type="Rhea" id="RHEA:79399"/>
        <dbReference type="ChEBI" id="CHEBI:229954"/>
    </reaction>
</comment>
<feature type="transmembrane region" description="Helical" evidence="25">
    <location>
        <begin position="427"/>
        <end position="447"/>
    </location>
</feature>
<dbReference type="PANTHER" id="PTHR23512:SF3">
    <property type="entry name" value="MAJOR FACILITATOR SUPERFAMILY DOMAIN-CONTAINING PROTEIN 1"/>
    <property type="match status" value="1"/>
</dbReference>
<dbReference type="PANTHER" id="PTHR23512">
    <property type="entry name" value="MAJOR FACILITATOR SUPERFAMILY DOMAIN-CONTAINING PROTEIN 1"/>
    <property type="match status" value="1"/>
</dbReference>
<protein>
    <recommendedName>
        <fullName evidence="21">Lysosomal dipeptide transporter MFSD1</fullName>
    </recommendedName>
    <alternativeName>
        <fullName evidence="22">Major facilitator superfamily domain-containing protein 1</fullName>
    </alternativeName>
</protein>
<comment type="subunit">
    <text evidence="24">Homodimer. Interacts with lysosomal protein GLMP (via lumenal domain); the interaction starts while both proteins are still in the endoplasmic reticulum and is required for stabilization of MFSD1 in lysosomes but has no direct effect on its targeting to lysosomes or transporter activity.</text>
</comment>
<dbReference type="EMBL" id="JAUEIE010000019">
    <property type="protein sequence ID" value="MDN0023770.1"/>
    <property type="molecule type" value="Genomic_DNA"/>
</dbReference>
<feature type="transmembrane region" description="Helical" evidence="25">
    <location>
        <begin position="188"/>
        <end position="205"/>
    </location>
</feature>
<keyword evidence="4 25" id="KW-0812">Transmembrane</keyword>
<evidence type="ECO:0000256" key="7">
    <source>
        <dbReference type="ARBA" id="ARBA00023228"/>
    </source>
</evidence>
<evidence type="ECO:0000256" key="11">
    <source>
        <dbReference type="ARBA" id="ARBA00044884"/>
    </source>
</evidence>
<evidence type="ECO:0000256" key="1">
    <source>
        <dbReference type="ARBA" id="ARBA00004155"/>
    </source>
</evidence>
<evidence type="ECO:0000256" key="24">
    <source>
        <dbReference type="ARBA" id="ARBA00046376"/>
    </source>
</evidence>
<comment type="catalytic activity">
    <reaction evidence="14">
        <text>L-aspartyl-L-lysine(out) = L-aspartyl-L-lysine(in)</text>
        <dbReference type="Rhea" id="RHEA:79411"/>
        <dbReference type="ChEBI" id="CHEBI:229953"/>
    </reaction>
</comment>
<evidence type="ECO:0000313" key="29">
    <source>
        <dbReference type="Proteomes" id="UP001168478"/>
    </source>
</evidence>
<feature type="transmembrane region" description="Helical" evidence="25">
    <location>
        <begin position="342"/>
        <end position="361"/>
    </location>
</feature>
<dbReference type="GO" id="GO:0022857">
    <property type="term" value="F:transmembrane transporter activity"/>
    <property type="evidence" value="ECO:0007669"/>
    <property type="project" value="InterPro"/>
</dbReference>
<comment type="catalytic activity">
    <reaction evidence="12">
        <text>L-lysyl-L-alpha-amino acid(out) = L-lysyl-L-alpha-amino acid(in)</text>
        <dbReference type="Rhea" id="RHEA:79387"/>
        <dbReference type="ChEBI" id="CHEBI:229965"/>
    </reaction>
</comment>
<feature type="transmembrane region" description="Helical" evidence="25">
    <location>
        <begin position="459"/>
        <end position="482"/>
    </location>
</feature>
<evidence type="ECO:0000313" key="28">
    <source>
        <dbReference type="Proteomes" id="UP001167831"/>
    </source>
</evidence>
<evidence type="ECO:0000313" key="27">
    <source>
        <dbReference type="EMBL" id="MDN0026343.1"/>
    </source>
</evidence>
<comment type="caution">
    <text evidence="27">The sequence shown here is derived from an EMBL/GenBank/DDBJ whole genome shotgun (WGS) entry which is preliminary data.</text>
</comment>
<dbReference type="EMBL" id="JAUEIF010000017">
    <property type="protein sequence ID" value="MDN0026343.1"/>
    <property type="molecule type" value="Genomic_DNA"/>
</dbReference>
<comment type="subcellular location">
    <subcellularLocation>
        <location evidence="1">Lysosome membrane</location>
        <topology evidence="1">Multi-pass membrane protein</topology>
    </subcellularLocation>
</comment>
<evidence type="ECO:0000256" key="13">
    <source>
        <dbReference type="ARBA" id="ARBA00044893"/>
    </source>
</evidence>
<dbReference type="InterPro" id="IPR036259">
    <property type="entry name" value="MFS_trans_sf"/>
</dbReference>
<feature type="transmembrane region" description="Helical" evidence="25">
    <location>
        <begin position="307"/>
        <end position="330"/>
    </location>
</feature>
<evidence type="ECO:0000256" key="18">
    <source>
        <dbReference type="ARBA" id="ARBA00044912"/>
    </source>
</evidence>
<accession>A0AAW7JKF8</accession>
<comment type="catalytic activity">
    <reaction evidence="15">
        <text>L-arginyl-L-alpha-amino acid(out) = L-arginyl-L-alpha-amino acid(in)</text>
        <dbReference type="Rhea" id="RHEA:79371"/>
        <dbReference type="ChEBI" id="CHEBI:84315"/>
    </reaction>
</comment>
<evidence type="ECO:0000256" key="2">
    <source>
        <dbReference type="ARBA" id="ARBA00008335"/>
    </source>
</evidence>
<evidence type="ECO:0000256" key="9">
    <source>
        <dbReference type="ARBA" id="ARBA00044878"/>
    </source>
</evidence>
<dbReference type="InterPro" id="IPR052187">
    <property type="entry name" value="MFSD1"/>
</dbReference>
<evidence type="ECO:0000256" key="6">
    <source>
        <dbReference type="ARBA" id="ARBA00023136"/>
    </source>
</evidence>
<feature type="transmembrane region" description="Helical" evidence="25">
    <location>
        <begin position="14"/>
        <end position="34"/>
    </location>
</feature>
<comment type="similarity">
    <text evidence="2">Belongs to the major facilitator superfamily.</text>
</comment>
<dbReference type="AlphaFoldDB" id="A0AAW7JKF8"/>
<proteinExistence type="inferred from homology"/>
<dbReference type="Proteomes" id="UP001168478">
    <property type="component" value="Unassembled WGS sequence"/>
</dbReference>
<dbReference type="InterPro" id="IPR011701">
    <property type="entry name" value="MFS"/>
</dbReference>
<evidence type="ECO:0000256" key="23">
    <source>
        <dbReference type="ARBA" id="ARBA00045709"/>
    </source>
</evidence>
<gene>
    <name evidence="26" type="ORF">QVN81_12205</name>
    <name evidence="27" type="ORF">QVN84_12575</name>
</gene>
<evidence type="ECO:0000256" key="14">
    <source>
        <dbReference type="ARBA" id="ARBA00044898"/>
    </source>
</evidence>
<evidence type="ECO:0000256" key="10">
    <source>
        <dbReference type="ARBA" id="ARBA00044881"/>
    </source>
</evidence>
<comment type="catalytic activity">
    <reaction evidence="9">
        <text>L-histidyl-glycine(out) = L-histidyl-glycine(in)</text>
        <dbReference type="Rhea" id="RHEA:79395"/>
        <dbReference type="ChEBI" id="CHEBI:229957"/>
    </reaction>
</comment>
<keyword evidence="28" id="KW-1185">Reference proteome</keyword>
<name>A0AAW7JKF8_9BACT</name>
<dbReference type="SUPFAM" id="SSF103473">
    <property type="entry name" value="MFS general substrate transporter"/>
    <property type="match status" value="2"/>
</dbReference>
<evidence type="ECO:0000256" key="8">
    <source>
        <dbReference type="ARBA" id="ARBA00044876"/>
    </source>
</evidence>
<comment type="catalytic activity">
    <reaction evidence="16">
        <text>L-lysyl-L-lysine(out) = L-lysyl-L-lysine(in)</text>
        <dbReference type="Rhea" id="RHEA:79403"/>
        <dbReference type="ChEBI" id="CHEBI:229956"/>
    </reaction>
</comment>
<keyword evidence="7" id="KW-0458">Lysosome</keyword>
<feature type="transmembrane region" description="Helical" evidence="25">
    <location>
        <begin position="513"/>
        <end position="534"/>
    </location>
</feature>
<evidence type="ECO:0000256" key="5">
    <source>
        <dbReference type="ARBA" id="ARBA00022989"/>
    </source>
</evidence>
<organism evidence="27 29">
    <name type="scientific">Leyella lascolaii</name>
    <dbReference type="NCBI Taxonomy" id="1776379"/>
    <lineage>
        <taxon>Bacteria</taxon>
        <taxon>Pseudomonadati</taxon>
        <taxon>Bacteroidota</taxon>
        <taxon>Bacteroidia</taxon>
        <taxon>Bacteroidales</taxon>
        <taxon>Prevotellaceae</taxon>
        <taxon>Leyella</taxon>
    </lineage>
</organism>
<evidence type="ECO:0000256" key="21">
    <source>
        <dbReference type="ARBA" id="ARBA00044985"/>
    </source>
</evidence>
<evidence type="ECO:0000313" key="26">
    <source>
        <dbReference type="EMBL" id="MDN0023770.1"/>
    </source>
</evidence>
<keyword evidence="6 25" id="KW-0472">Membrane</keyword>
<evidence type="ECO:0000256" key="19">
    <source>
        <dbReference type="ARBA" id="ARBA00044919"/>
    </source>
</evidence>
<sequence length="552" mass="60296">MTETIKKTLRDSAAARWTVLLFLAFAMFCSYIFMDILSPIKDLMQSTRGWDSTAFGTMQGSETFLNVFVFFLIFAGIILDKMGVRFTAVLSGFVMLIGATINWYAVTEQFIGSGLETWFNNNLNYIPGFDELGISPFYEGMPASAKFAAIGFMIFGCGVEMAGITVSRGIVKWFKGREMALAMGSEMALARLGVATCMIFSPVFAKLGGDIDVSRSVAFGVVLLLIALIMFIVYFFMDKKLDAQTGEAEEKDDPFKISDLGKILSSGGFWLVALLCVLYYSAIFPFQKYAVNMLQCNLTFTKLSPDSFWATNTVTVIQYCIMLVVAAAAFASNFAKNKSLRAAYLITAVVALVVFCYMGYMRQSAETVFAVFPLLAVGITPILGNYVDHKGKAASMLVMGSILLIICHLTFAFILPMFRGNTSGGIIIAYLTILVLGASFSLVPASLWPSVPKLVDAKIIGSAYALIFWIQNIGLWLFPLLIGKVLDKTNPKLVEDLKNGVITPEQAAVSYDYTAPLVMLACLGVAALILGFVLKAVDKKKGLGLEEPNIKD</sequence>
<comment type="catalytic activity">
    <reaction evidence="13">
        <text>L-alpha-aminoacyl-L-lysine(out) = L-alpha-aminoacyl-L-lysine(in)</text>
        <dbReference type="Rhea" id="RHEA:79383"/>
        <dbReference type="ChEBI" id="CHEBI:229966"/>
    </reaction>
</comment>
<dbReference type="RefSeq" id="WP_289826225.1">
    <property type="nucleotide sequence ID" value="NZ_JAUEIE010000019.1"/>
</dbReference>
<feature type="transmembrane region" description="Helical" evidence="25">
    <location>
        <begin position="217"/>
        <end position="237"/>
    </location>
</feature>